<dbReference type="InterPro" id="IPR036879">
    <property type="entry name" value="TF_MADSbox_sf"/>
</dbReference>
<evidence type="ECO:0000256" key="5">
    <source>
        <dbReference type="ARBA" id="ARBA00023242"/>
    </source>
</evidence>
<dbReference type="InterPro" id="IPR033896">
    <property type="entry name" value="MEF2-like_N"/>
</dbReference>
<dbReference type="PROSITE" id="PS00350">
    <property type="entry name" value="MADS_BOX_1"/>
    <property type="match status" value="1"/>
</dbReference>
<evidence type="ECO:0000256" key="2">
    <source>
        <dbReference type="ARBA" id="ARBA00023015"/>
    </source>
</evidence>
<dbReference type="Pfam" id="PF01486">
    <property type="entry name" value="K-box"/>
    <property type="match status" value="1"/>
</dbReference>
<accession>A0ABM3HPH6</accession>
<dbReference type="Proteomes" id="UP000827889">
    <property type="component" value="Chromosome 7"/>
</dbReference>
<dbReference type="PANTHER" id="PTHR48019">
    <property type="entry name" value="SERUM RESPONSE FACTOR HOMOLOG"/>
    <property type="match status" value="1"/>
</dbReference>
<proteinExistence type="predicted"/>
<dbReference type="PROSITE" id="PS50066">
    <property type="entry name" value="MADS_BOX_2"/>
    <property type="match status" value="1"/>
</dbReference>
<dbReference type="InterPro" id="IPR050142">
    <property type="entry name" value="MADS-box/MEF2_TF"/>
</dbReference>
<feature type="domain" description="MADS-box" evidence="6">
    <location>
        <begin position="12"/>
        <end position="72"/>
    </location>
</feature>
<dbReference type="InterPro" id="IPR002100">
    <property type="entry name" value="TF_MADSbox"/>
</dbReference>
<sequence length="184" mass="20806">MIVTSVGRILTMARGKVQMRRIENTASRQVTFSKRRSGLLKKAYELSVLCDAEVGVIIFSQKGRLYEFSSSSEKLSGQCLGSCSTDEIQMIGDQLERSLGGIRARKAQLFNDKIQQLQEKVSRGIRRMRVRSRQTLLYSWLYKSSNFVWCNSGEVSERRECKASCKVLCKSLAVNSLSESSSNR</sequence>
<dbReference type="PRINTS" id="PR00404">
    <property type="entry name" value="MADSDOMAIN"/>
</dbReference>
<evidence type="ECO:0000313" key="7">
    <source>
        <dbReference type="Proteomes" id="UP000827889"/>
    </source>
</evidence>
<evidence type="ECO:0000256" key="3">
    <source>
        <dbReference type="ARBA" id="ARBA00023125"/>
    </source>
</evidence>
<dbReference type="SMART" id="SM00432">
    <property type="entry name" value="MADS"/>
    <property type="match status" value="1"/>
</dbReference>
<evidence type="ECO:0000313" key="8">
    <source>
        <dbReference type="RefSeq" id="XP_048138512.1"/>
    </source>
</evidence>
<dbReference type="SUPFAM" id="SSF55455">
    <property type="entry name" value="SRF-like"/>
    <property type="match status" value="1"/>
</dbReference>
<gene>
    <name evidence="8" type="primary">LOC115730271</name>
</gene>
<protein>
    <submittedName>
        <fullName evidence="8">MADS-box protein AGL42-like isoform X5</fullName>
    </submittedName>
</protein>
<keyword evidence="4" id="KW-0804">Transcription</keyword>
<dbReference type="CDD" id="cd00265">
    <property type="entry name" value="MADS_MEF2_like"/>
    <property type="match status" value="1"/>
</dbReference>
<dbReference type="Gene3D" id="3.40.1810.10">
    <property type="entry name" value="Transcription factor, MADS-box"/>
    <property type="match status" value="1"/>
</dbReference>
<dbReference type="Pfam" id="PF00319">
    <property type="entry name" value="SRF-TF"/>
    <property type="match status" value="1"/>
</dbReference>
<evidence type="ECO:0000256" key="1">
    <source>
        <dbReference type="ARBA" id="ARBA00004123"/>
    </source>
</evidence>
<dbReference type="GeneID" id="115730271"/>
<organism evidence="7 8">
    <name type="scientific">Rhodamnia argentea</name>
    <dbReference type="NCBI Taxonomy" id="178133"/>
    <lineage>
        <taxon>Eukaryota</taxon>
        <taxon>Viridiplantae</taxon>
        <taxon>Streptophyta</taxon>
        <taxon>Embryophyta</taxon>
        <taxon>Tracheophyta</taxon>
        <taxon>Spermatophyta</taxon>
        <taxon>Magnoliopsida</taxon>
        <taxon>eudicotyledons</taxon>
        <taxon>Gunneridae</taxon>
        <taxon>Pentapetalae</taxon>
        <taxon>rosids</taxon>
        <taxon>malvids</taxon>
        <taxon>Myrtales</taxon>
        <taxon>Myrtaceae</taxon>
        <taxon>Myrtoideae</taxon>
        <taxon>Myrteae</taxon>
        <taxon>Australasian group</taxon>
        <taxon>Rhodamnia</taxon>
    </lineage>
</organism>
<keyword evidence="3" id="KW-0238">DNA-binding</keyword>
<keyword evidence="2" id="KW-0805">Transcription regulation</keyword>
<evidence type="ECO:0000259" key="6">
    <source>
        <dbReference type="PROSITE" id="PS50066"/>
    </source>
</evidence>
<name>A0ABM3HPH6_9MYRT</name>
<reference evidence="8" key="1">
    <citation type="submission" date="2025-08" db="UniProtKB">
        <authorList>
            <consortium name="RefSeq"/>
        </authorList>
    </citation>
    <scope>IDENTIFICATION</scope>
    <source>
        <tissue evidence="8">Leaf</tissue>
    </source>
</reference>
<dbReference type="RefSeq" id="XP_048138512.1">
    <property type="nucleotide sequence ID" value="XM_048282555.1"/>
</dbReference>
<keyword evidence="5" id="KW-0539">Nucleus</keyword>
<dbReference type="InterPro" id="IPR002487">
    <property type="entry name" value="TF_Kbox"/>
</dbReference>
<keyword evidence="7" id="KW-1185">Reference proteome</keyword>
<evidence type="ECO:0000256" key="4">
    <source>
        <dbReference type="ARBA" id="ARBA00023163"/>
    </source>
</evidence>
<comment type="subcellular location">
    <subcellularLocation>
        <location evidence="1">Nucleus</location>
    </subcellularLocation>
</comment>